<proteinExistence type="predicted"/>
<evidence type="ECO:0000313" key="1">
    <source>
        <dbReference type="EMBL" id="PNI19472.1"/>
    </source>
</evidence>
<evidence type="ECO:0000313" key="2">
    <source>
        <dbReference type="Proteomes" id="UP000236370"/>
    </source>
</evidence>
<feature type="non-terminal residue" evidence="1">
    <location>
        <position position="1"/>
    </location>
</feature>
<name>A0A2J8J9N7_PANTR</name>
<dbReference type="AlphaFoldDB" id="A0A2J8J9N7"/>
<gene>
    <name evidence="1" type="ORF">CK820_G0049698</name>
</gene>
<dbReference type="Proteomes" id="UP000236370">
    <property type="component" value="Unassembled WGS sequence"/>
</dbReference>
<accession>A0A2J8J9N7</accession>
<dbReference type="EMBL" id="NBAG03000498">
    <property type="protein sequence ID" value="PNI19472.1"/>
    <property type="molecule type" value="Genomic_DNA"/>
</dbReference>
<reference evidence="1 2" key="1">
    <citation type="submission" date="2017-12" db="EMBL/GenBank/DDBJ databases">
        <title>High-resolution comparative analysis of great ape genomes.</title>
        <authorList>
            <person name="Pollen A."/>
            <person name="Hastie A."/>
            <person name="Hormozdiari F."/>
            <person name="Dougherty M."/>
            <person name="Liu R."/>
            <person name="Chaisson M."/>
            <person name="Hoppe E."/>
            <person name="Hill C."/>
            <person name="Pang A."/>
            <person name="Hillier L."/>
            <person name="Baker C."/>
            <person name="Armstrong J."/>
            <person name="Shendure J."/>
            <person name="Paten B."/>
            <person name="Wilson R."/>
            <person name="Chao H."/>
            <person name="Schneider V."/>
            <person name="Ventura M."/>
            <person name="Kronenberg Z."/>
            <person name="Murali S."/>
            <person name="Gordon D."/>
            <person name="Cantsilieris S."/>
            <person name="Munson K."/>
            <person name="Nelson B."/>
            <person name="Raja A."/>
            <person name="Underwood J."/>
            <person name="Diekhans M."/>
            <person name="Fiddes I."/>
            <person name="Haussler D."/>
            <person name="Eichler E."/>
        </authorList>
    </citation>
    <scope>NUCLEOTIDE SEQUENCE [LARGE SCALE GENOMIC DNA]</scope>
    <source>
        <strain evidence="1">Yerkes chimp pedigree #C0471</strain>
    </source>
</reference>
<protein>
    <submittedName>
        <fullName evidence="1">CDC27 isoform 19</fullName>
    </submittedName>
</protein>
<comment type="caution">
    <text evidence="1">The sequence shown here is derived from an EMBL/GenBank/DDBJ whole genome shotgun (WGS) entry which is preliminary data.</text>
</comment>
<organism evidence="1 2">
    <name type="scientific">Pan troglodytes</name>
    <name type="common">Chimpanzee</name>
    <dbReference type="NCBI Taxonomy" id="9598"/>
    <lineage>
        <taxon>Eukaryota</taxon>
        <taxon>Metazoa</taxon>
        <taxon>Chordata</taxon>
        <taxon>Craniata</taxon>
        <taxon>Vertebrata</taxon>
        <taxon>Euteleostomi</taxon>
        <taxon>Mammalia</taxon>
        <taxon>Eutheria</taxon>
        <taxon>Euarchontoglires</taxon>
        <taxon>Primates</taxon>
        <taxon>Haplorrhini</taxon>
        <taxon>Catarrhini</taxon>
        <taxon>Hominidae</taxon>
        <taxon>Pan</taxon>
    </lineage>
</organism>
<sequence length="32" mass="3590">IGKCCCLFLGLQEVRSNAPRPDEFLLGYGFRS</sequence>